<organism evidence="1 2">
    <name type="scientific">Holdemania filiformis DSM 12042</name>
    <dbReference type="NCBI Taxonomy" id="545696"/>
    <lineage>
        <taxon>Bacteria</taxon>
        <taxon>Bacillati</taxon>
        <taxon>Bacillota</taxon>
        <taxon>Erysipelotrichia</taxon>
        <taxon>Erysipelotrichales</taxon>
        <taxon>Erysipelotrichaceae</taxon>
        <taxon>Holdemania</taxon>
    </lineage>
</organism>
<dbReference type="HOGENOM" id="CLU_3234570_0_0_9"/>
<name>B9YEG3_9FIRM</name>
<evidence type="ECO:0000313" key="2">
    <source>
        <dbReference type="Proteomes" id="UP000005950"/>
    </source>
</evidence>
<comment type="caution">
    <text evidence="1">The sequence shown here is derived from an EMBL/GenBank/DDBJ whole genome shotgun (WGS) entry which is preliminary data.</text>
</comment>
<protein>
    <submittedName>
        <fullName evidence="1">Uncharacterized protein</fullName>
    </submittedName>
</protein>
<sequence>MPFLSYFKGISLFSCFSIFQYRFNGEQEKRNRILFNLSILSSF</sequence>
<dbReference type="EMBL" id="ACCF01000266">
    <property type="protein sequence ID" value="EEF65633.1"/>
    <property type="molecule type" value="Genomic_DNA"/>
</dbReference>
<dbReference type="AlphaFoldDB" id="B9YEG3"/>
<proteinExistence type="predicted"/>
<reference evidence="1 2" key="1">
    <citation type="submission" date="2008-12" db="EMBL/GenBank/DDBJ databases">
        <authorList>
            <person name="Fulton L."/>
            <person name="Clifton S."/>
            <person name="Fulton B."/>
            <person name="Xu J."/>
            <person name="Minx P."/>
            <person name="Pepin K.H."/>
            <person name="Johnson M."/>
            <person name="Bhonagiri V."/>
            <person name="Nash W.E."/>
            <person name="Mardis E.R."/>
            <person name="Wilson R.K."/>
        </authorList>
    </citation>
    <scope>NUCLEOTIDE SEQUENCE [LARGE SCALE GENOMIC DNA]</scope>
    <source>
        <strain evidence="1 2">DSM 12042</strain>
    </source>
</reference>
<dbReference type="Proteomes" id="UP000005950">
    <property type="component" value="Unassembled WGS sequence"/>
</dbReference>
<evidence type="ECO:0000313" key="1">
    <source>
        <dbReference type="EMBL" id="EEF65633.1"/>
    </source>
</evidence>
<accession>B9YEG3</accession>
<reference evidence="1 2" key="2">
    <citation type="submission" date="2009-02" db="EMBL/GenBank/DDBJ databases">
        <title>Draft genome sequence of Holdemania filiformis DSM 12042.</title>
        <authorList>
            <person name="Sudarsanam P."/>
            <person name="Ley R."/>
            <person name="Guruge J."/>
            <person name="Turnbaugh P.J."/>
            <person name="Mahowald M."/>
            <person name="Liep D."/>
            <person name="Gordon J."/>
        </authorList>
    </citation>
    <scope>NUCLEOTIDE SEQUENCE [LARGE SCALE GENOMIC DNA]</scope>
    <source>
        <strain evidence="1 2">DSM 12042</strain>
    </source>
</reference>
<gene>
    <name evidence="1" type="ORF">HOLDEFILI_04237</name>
</gene>